<dbReference type="SUPFAM" id="SSF56176">
    <property type="entry name" value="FAD-binding/transporter-associated domain-like"/>
    <property type="match status" value="1"/>
</dbReference>
<sequence length="305" mass="33263">MVQLADLQRIAGEQAVRLQEPMSAHTTFRIGGPADYFVEPGSESVLKELLLLCRETETPFFILGNGSNLLVSDEGYRGVMISLRGFDEISFREGESTEAGKTIMTAGCGVLLSKAAMQAAERGLTGFEFAGGIPGTLGGAVTMNAGAYGGEIRDVIFSARVMTKAGDVRELSAEELDLSYRHSIIQEKDLIVLSADFAFAHGDEEQIKEQMRQLNTQRREKQPLEYGSAGSTFKRPEGYFAGKLIQDAGLKGYRSGDVMVSEKHSGFVVNVGKGTCGDAMRVIEHVQRTVYEQFGVELELEVKRV</sequence>
<keyword evidence="12 16" id="KW-0560">Oxidoreductase</keyword>
<comment type="cofactor">
    <cofactor evidence="1 16">
        <name>FAD</name>
        <dbReference type="ChEBI" id="CHEBI:57692"/>
    </cofactor>
</comment>
<dbReference type="SUPFAM" id="SSF56194">
    <property type="entry name" value="Uridine diphospho-N-Acetylenolpyruvylglucosamine reductase, MurB, C-terminal domain"/>
    <property type="match status" value="1"/>
</dbReference>
<keyword evidence="5 16" id="KW-0963">Cytoplasm</keyword>
<dbReference type="Gene3D" id="3.90.78.10">
    <property type="entry name" value="UDP-N-acetylenolpyruvoylglucosamine reductase, C-terminal domain"/>
    <property type="match status" value="1"/>
</dbReference>
<dbReference type="PANTHER" id="PTHR21071">
    <property type="entry name" value="UDP-N-ACETYLENOLPYRUVOYLGLUCOSAMINE REDUCTASE"/>
    <property type="match status" value="1"/>
</dbReference>
<evidence type="ECO:0000256" key="14">
    <source>
        <dbReference type="ARBA" id="ARBA00023316"/>
    </source>
</evidence>
<comment type="similarity">
    <text evidence="16">Belongs to the MurB family.</text>
</comment>
<evidence type="ECO:0000256" key="12">
    <source>
        <dbReference type="ARBA" id="ARBA00023002"/>
    </source>
</evidence>
<keyword evidence="14 16" id="KW-0961">Cell wall biogenesis/degradation</keyword>
<keyword evidence="9 16" id="KW-0521">NADP</keyword>
<keyword evidence="6 16" id="KW-0132">Cell division</keyword>
<name>A0ABR7MZ20_9FIRM</name>
<dbReference type="GO" id="GO:0008762">
    <property type="term" value="F:UDP-N-acetylmuramate dehydrogenase activity"/>
    <property type="evidence" value="ECO:0007669"/>
    <property type="project" value="UniProtKB-EC"/>
</dbReference>
<dbReference type="EMBL" id="JACRSX010000002">
    <property type="protein sequence ID" value="MBC8561489.1"/>
    <property type="molecule type" value="Genomic_DNA"/>
</dbReference>
<accession>A0ABR7MZ20</accession>
<dbReference type="NCBIfam" id="TIGR00179">
    <property type="entry name" value="murB"/>
    <property type="match status" value="1"/>
</dbReference>
<evidence type="ECO:0000256" key="5">
    <source>
        <dbReference type="ARBA" id="ARBA00022490"/>
    </source>
</evidence>
<evidence type="ECO:0000256" key="8">
    <source>
        <dbReference type="ARBA" id="ARBA00022827"/>
    </source>
</evidence>
<evidence type="ECO:0000256" key="15">
    <source>
        <dbReference type="ARBA" id="ARBA00048914"/>
    </source>
</evidence>
<dbReference type="Gene3D" id="3.30.43.10">
    <property type="entry name" value="Uridine Diphospho-n-acetylenolpyruvylglucosamine Reductase, domain 2"/>
    <property type="match status" value="1"/>
</dbReference>
<dbReference type="EC" id="1.3.1.98" evidence="16"/>
<evidence type="ECO:0000313" key="19">
    <source>
        <dbReference type="Proteomes" id="UP000606193"/>
    </source>
</evidence>
<evidence type="ECO:0000256" key="13">
    <source>
        <dbReference type="ARBA" id="ARBA00023306"/>
    </source>
</evidence>
<keyword evidence="8 16" id="KW-0274">FAD</keyword>
<organism evidence="18 19">
    <name type="scientific">Jutongia huaianensis</name>
    <dbReference type="NCBI Taxonomy" id="2763668"/>
    <lineage>
        <taxon>Bacteria</taxon>
        <taxon>Bacillati</taxon>
        <taxon>Bacillota</taxon>
        <taxon>Clostridia</taxon>
        <taxon>Lachnospirales</taxon>
        <taxon>Lachnospiraceae</taxon>
        <taxon>Jutongia</taxon>
    </lineage>
</organism>
<comment type="caution">
    <text evidence="18">The sequence shown here is derived from an EMBL/GenBank/DDBJ whole genome shotgun (WGS) entry which is preliminary data.</text>
</comment>
<evidence type="ECO:0000256" key="11">
    <source>
        <dbReference type="ARBA" id="ARBA00022984"/>
    </source>
</evidence>
<dbReference type="InterPro" id="IPR016169">
    <property type="entry name" value="FAD-bd_PCMH_sub2"/>
</dbReference>
<keyword evidence="19" id="KW-1185">Reference proteome</keyword>
<dbReference type="InterPro" id="IPR016166">
    <property type="entry name" value="FAD-bd_PCMH"/>
</dbReference>
<evidence type="ECO:0000256" key="3">
    <source>
        <dbReference type="ARBA" id="ARBA00004496"/>
    </source>
</evidence>
<reference evidence="18 19" key="1">
    <citation type="submission" date="2020-08" db="EMBL/GenBank/DDBJ databases">
        <title>Genome public.</title>
        <authorList>
            <person name="Liu C."/>
            <person name="Sun Q."/>
        </authorList>
    </citation>
    <scope>NUCLEOTIDE SEQUENCE [LARGE SCALE GENOMIC DNA]</scope>
    <source>
        <strain evidence="18 19">NSJ-37</strain>
    </source>
</reference>
<dbReference type="Pfam" id="PF01565">
    <property type="entry name" value="FAD_binding_4"/>
    <property type="match status" value="1"/>
</dbReference>
<feature type="domain" description="FAD-binding PCMH-type" evidence="17">
    <location>
        <begin position="29"/>
        <end position="202"/>
    </location>
</feature>
<dbReference type="InterPro" id="IPR016167">
    <property type="entry name" value="FAD-bd_PCMH_sub1"/>
</dbReference>
<dbReference type="InterPro" id="IPR036635">
    <property type="entry name" value="MurB_C_sf"/>
</dbReference>
<protein>
    <recommendedName>
        <fullName evidence="16">UDP-N-acetylenolpyruvoylglucosamine reductase</fullName>
        <ecNumber evidence="16">1.3.1.98</ecNumber>
    </recommendedName>
    <alternativeName>
        <fullName evidence="16">UDP-N-acetylmuramate dehydrogenase</fullName>
    </alternativeName>
</protein>
<dbReference type="RefSeq" id="WP_249297162.1">
    <property type="nucleotide sequence ID" value="NZ_JACRSX010000002.1"/>
</dbReference>
<dbReference type="HAMAP" id="MF_00037">
    <property type="entry name" value="MurB"/>
    <property type="match status" value="1"/>
</dbReference>
<dbReference type="NCBIfam" id="NF010480">
    <property type="entry name" value="PRK13905.1"/>
    <property type="match status" value="1"/>
</dbReference>
<dbReference type="Gene3D" id="3.30.465.10">
    <property type="match status" value="1"/>
</dbReference>
<evidence type="ECO:0000313" key="18">
    <source>
        <dbReference type="EMBL" id="MBC8561489.1"/>
    </source>
</evidence>
<evidence type="ECO:0000256" key="4">
    <source>
        <dbReference type="ARBA" id="ARBA00004752"/>
    </source>
</evidence>
<dbReference type="Proteomes" id="UP000606193">
    <property type="component" value="Unassembled WGS sequence"/>
</dbReference>
<dbReference type="InterPro" id="IPR003170">
    <property type="entry name" value="MurB"/>
</dbReference>
<evidence type="ECO:0000256" key="7">
    <source>
        <dbReference type="ARBA" id="ARBA00022630"/>
    </source>
</evidence>
<dbReference type="InterPro" id="IPR036318">
    <property type="entry name" value="FAD-bd_PCMH-like_sf"/>
</dbReference>
<dbReference type="PANTHER" id="PTHR21071:SF4">
    <property type="entry name" value="UDP-N-ACETYLENOLPYRUVOYLGLUCOSAMINE REDUCTASE"/>
    <property type="match status" value="1"/>
</dbReference>
<comment type="catalytic activity">
    <reaction evidence="15 16">
        <text>UDP-N-acetyl-alpha-D-muramate + NADP(+) = UDP-N-acetyl-3-O-(1-carboxyvinyl)-alpha-D-glucosamine + NADPH + H(+)</text>
        <dbReference type="Rhea" id="RHEA:12248"/>
        <dbReference type="ChEBI" id="CHEBI:15378"/>
        <dbReference type="ChEBI" id="CHEBI:57783"/>
        <dbReference type="ChEBI" id="CHEBI:58349"/>
        <dbReference type="ChEBI" id="CHEBI:68483"/>
        <dbReference type="ChEBI" id="CHEBI:70757"/>
        <dbReference type="EC" id="1.3.1.98"/>
    </reaction>
</comment>
<evidence type="ECO:0000256" key="2">
    <source>
        <dbReference type="ARBA" id="ARBA00003921"/>
    </source>
</evidence>
<keyword evidence="7 16" id="KW-0285">Flavoprotein</keyword>
<comment type="pathway">
    <text evidence="4 16">Cell wall biogenesis; peptidoglycan biosynthesis.</text>
</comment>
<evidence type="ECO:0000256" key="6">
    <source>
        <dbReference type="ARBA" id="ARBA00022618"/>
    </source>
</evidence>
<evidence type="ECO:0000256" key="9">
    <source>
        <dbReference type="ARBA" id="ARBA00022857"/>
    </source>
</evidence>
<evidence type="ECO:0000259" key="17">
    <source>
        <dbReference type="PROSITE" id="PS51387"/>
    </source>
</evidence>
<feature type="active site" description="Proton donor" evidence="16">
    <location>
        <position position="231"/>
    </location>
</feature>
<comment type="function">
    <text evidence="2 16">Cell wall formation.</text>
</comment>
<proteinExistence type="inferred from homology"/>
<evidence type="ECO:0000256" key="10">
    <source>
        <dbReference type="ARBA" id="ARBA00022960"/>
    </source>
</evidence>
<gene>
    <name evidence="16 18" type="primary">murB</name>
    <name evidence="18" type="ORF">H8704_02380</name>
</gene>
<dbReference type="InterPro" id="IPR006094">
    <property type="entry name" value="Oxid_FAD_bind_N"/>
</dbReference>
<feature type="active site" evidence="16">
    <location>
        <position position="301"/>
    </location>
</feature>
<feature type="active site" evidence="16">
    <location>
        <position position="181"/>
    </location>
</feature>
<evidence type="ECO:0000256" key="1">
    <source>
        <dbReference type="ARBA" id="ARBA00001974"/>
    </source>
</evidence>
<comment type="subcellular location">
    <subcellularLocation>
        <location evidence="3 16">Cytoplasm</location>
    </subcellularLocation>
</comment>
<evidence type="ECO:0000256" key="16">
    <source>
        <dbReference type="HAMAP-Rule" id="MF_00037"/>
    </source>
</evidence>
<dbReference type="InterPro" id="IPR011601">
    <property type="entry name" value="MurB_C"/>
</dbReference>
<keyword evidence="11 16" id="KW-0573">Peptidoglycan synthesis</keyword>
<dbReference type="Pfam" id="PF02873">
    <property type="entry name" value="MurB_C"/>
    <property type="match status" value="1"/>
</dbReference>
<dbReference type="PROSITE" id="PS51387">
    <property type="entry name" value="FAD_PCMH"/>
    <property type="match status" value="1"/>
</dbReference>
<keyword evidence="10 16" id="KW-0133">Cell shape</keyword>
<keyword evidence="13 16" id="KW-0131">Cell cycle</keyword>